<keyword evidence="5 6" id="KW-0472">Membrane</keyword>
<feature type="transmembrane region" description="Helical" evidence="6">
    <location>
        <begin position="148"/>
        <end position="167"/>
    </location>
</feature>
<evidence type="ECO:0000256" key="6">
    <source>
        <dbReference type="SAM" id="Phobius"/>
    </source>
</evidence>
<feature type="transmembrane region" description="Helical" evidence="6">
    <location>
        <begin position="293"/>
        <end position="315"/>
    </location>
</feature>
<accession>A0AAD2AM67</accession>
<evidence type="ECO:0000256" key="5">
    <source>
        <dbReference type="ARBA" id="ARBA00023136"/>
    </source>
</evidence>
<dbReference type="EMBL" id="CATVXE010000008">
    <property type="protein sequence ID" value="CAJ0683335.1"/>
    <property type="molecule type" value="Genomic_DNA"/>
</dbReference>
<feature type="transmembrane region" description="Helical" evidence="6">
    <location>
        <begin position="6"/>
        <end position="29"/>
    </location>
</feature>
<dbReference type="PANTHER" id="PTHR35007">
    <property type="entry name" value="INTEGRAL MEMBRANE PROTEIN-RELATED"/>
    <property type="match status" value="1"/>
</dbReference>
<keyword evidence="2" id="KW-1003">Cell membrane</keyword>
<sequence length="332" mass="36146">MDDVFLTLSLTAAAAGLLLLGGIAARAVLMRQRSVRKLDSALSDVRAAAAGVAPAQAVPAAPATPAAKMPAHGVREARQLQQQIAKVGQRWIDTPLGQRILTEEDRKLLEECGFYGEHARTVFGGLRIVLPPLLAVVGFVLAATAGKALLWAFMGFAIGYLAPKWYLNHRSQERRRRVDDEMPVMVDMLRLLQGVGLSIDQSLQVIANEFPGMLPVLAGEFGRANQQFASGRPREQTLLRIARLFDNEDLKGLITLLTQVDRFGGAVQEPLRQFGLRLQENRRARMKDRIGKLTVKMTAVMVMTLLPALLIITAGPGFMGVMRSLKHVAGGG</sequence>
<gene>
    <name evidence="9" type="ORF">R77569_02233</name>
    <name evidence="8" type="ORF">R77591_02261</name>
</gene>
<proteinExistence type="predicted"/>
<dbReference type="Pfam" id="PF00482">
    <property type="entry name" value="T2SSF"/>
    <property type="match status" value="1"/>
</dbReference>
<keyword evidence="4 6" id="KW-1133">Transmembrane helix</keyword>
<feature type="transmembrane region" description="Helical" evidence="6">
    <location>
        <begin position="124"/>
        <end position="142"/>
    </location>
</feature>
<evidence type="ECO:0000256" key="4">
    <source>
        <dbReference type="ARBA" id="ARBA00022989"/>
    </source>
</evidence>
<evidence type="ECO:0000313" key="8">
    <source>
        <dbReference type="EMBL" id="CAJ0683335.1"/>
    </source>
</evidence>
<comment type="subcellular location">
    <subcellularLocation>
        <location evidence="1">Cell membrane</location>
        <topology evidence="1">Multi-pass membrane protein</topology>
    </subcellularLocation>
</comment>
<comment type="caution">
    <text evidence="8">The sequence shown here is derived from an EMBL/GenBank/DDBJ whole genome shotgun (WGS) entry which is preliminary data.</text>
</comment>
<dbReference type="PANTHER" id="PTHR35007:SF2">
    <property type="entry name" value="PILUS ASSEMBLE PROTEIN"/>
    <property type="match status" value="1"/>
</dbReference>
<evidence type="ECO:0000313" key="10">
    <source>
        <dbReference type="Proteomes" id="UP001190002"/>
    </source>
</evidence>
<dbReference type="Proteomes" id="UP001190002">
    <property type="component" value="Unassembled WGS sequence"/>
</dbReference>
<keyword evidence="11" id="KW-1185">Reference proteome</keyword>
<evidence type="ECO:0000256" key="3">
    <source>
        <dbReference type="ARBA" id="ARBA00022692"/>
    </source>
</evidence>
<evidence type="ECO:0000256" key="2">
    <source>
        <dbReference type="ARBA" id="ARBA00022475"/>
    </source>
</evidence>
<name>A0AAD2AM67_9RALS</name>
<evidence type="ECO:0000313" key="11">
    <source>
        <dbReference type="Proteomes" id="UP001190452"/>
    </source>
</evidence>
<reference evidence="8 11" key="1">
    <citation type="submission" date="2023-07" db="EMBL/GenBank/DDBJ databases">
        <authorList>
            <person name="Peeters C."/>
        </authorList>
    </citation>
    <scope>NUCLEOTIDE SEQUENCE</scope>
    <source>
        <strain evidence="9 11">R-77569</strain>
        <strain evidence="8">R-77591</strain>
    </source>
</reference>
<dbReference type="InterPro" id="IPR018076">
    <property type="entry name" value="T2SS_GspF_dom"/>
</dbReference>
<evidence type="ECO:0000259" key="7">
    <source>
        <dbReference type="Pfam" id="PF00482"/>
    </source>
</evidence>
<dbReference type="Proteomes" id="UP001190452">
    <property type="component" value="Unassembled WGS sequence"/>
</dbReference>
<evidence type="ECO:0000256" key="1">
    <source>
        <dbReference type="ARBA" id="ARBA00004651"/>
    </source>
</evidence>
<dbReference type="RefSeq" id="WP_222328423.1">
    <property type="nucleotide sequence ID" value="NZ_CATVXE010000008.1"/>
</dbReference>
<feature type="domain" description="Type II secretion system protein GspF" evidence="7">
    <location>
        <begin position="188"/>
        <end position="312"/>
    </location>
</feature>
<dbReference type="GO" id="GO:0005886">
    <property type="term" value="C:plasma membrane"/>
    <property type="evidence" value="ECO:0007669"/>
    <property type="project" value="UniProtKB-SubCell"/>
</dbReference>
<keyword evidence="3 6" id="KW-0812">Transmembrane</keyword>
<dbReference type="AlphaFoldDB" id="A0AAD2AM67"/>
<evidence type="ECO:0000313" key="9">
    <source>
        <dbReference type="EMBL" id="CAJ0870206.1"/>
    </source>
</evidence>
<organism evidence="8 10">
    <name type="scientific">Ralstonia mannitolilytica</name>
    <dbReference type="NCBI Taxonomy" id="105219"/>
    <lineage>
        <taxon>Bacteria</taxon>
        <taxon>Pseudomonadati</taxon>
        <taxon>Pseudomonadota</taxon>
        <taxon>Betaproteobacteria</taxon>
        <taxon>Burkholderiales</taxon>
        <taxon>Burkholderiaceae</taxon>
        <taxon>Ralstonia</taxon>
    </lineage>
</organism>
<protein>
    <recommendedName>
        <fullName evidence="7">Type II secretion system protein GspF domain-containing protein</fullName>
    </recommendedName>
</protein>
<dbReference type="EMBL" id="CAUDKV010000008">
    <property type="protein sequence ID" value="CAJ0870206.1"/>
    <property type="molecule type" value="Genomic_DNA"/>
</dbReference>